<dbReference type="Gene3D" id="3.40.50.720">
    <property type="entry name" value="NAD(P)-binding Rossmann-like Domain"/>
    <property type="match status" value="1"/>
</dbReference>
<accession>A0AAN8WXD4</accession>
<sequence>MTSGFHTGKSIVADLYSGVIDASIDKQGKIDILQLLHKKGVTPVTFTDWCRLDEFEVTSGQKLGKPREKVTDIKKMLEIMLPF</sequence>
<reference evidence="1 2" key="1">
    <citation type="submission" date="2023-11" db="EMBL/GenBank/DDBJ databases">
        <title>Halocaridina rubra genome assembly.</title>
        <authorList>
            <person name="Smith C."/>
        </authorList>
    </citation>
    <scope>NUCLEOTIDE SEQUENCE [LARGE SCALE GENOMIC DNA]</scope>
    <source>
        <strain evidence="1">EP-1</strain>
        <tissue evidence="1">Whole</tissue>
    </source>
</reference>
<gene>
    <name evidence="1" type="ORF">SK128_024381</name>
</gene>
<comment type="caution">
    <text evidence="1">The sequence shown here is derived from an EMBL/GenBank/DDBJ whole genome shotgun (WGS) entry which is preliminary data.</text>
</comment>
<name>A0AAN8WXD4_HALRR</name>
<evidence type="ECO:0000313" key="2">
    <source>
        <dbReference type="Proteomes" id="UP001381693"/>
    </source>
</evidence>
<dbReference type="EMBL" id="JAXCGZ010017466">
    <property type="protein sequence ID" value="KAK7068060.1"/>
    <property type="molecule type" value="Genomic_DNA"/>
</dbReference>
<proteinExistence type="predicted"/>
<organism evidence="1 2">
    <name type="scientific">Halocaridina rubra</name>
    <name type="common">Hawaiian red shrimp</name>
    <dbReference type="NCBI Taxonomy" id="373956"/>
    <lineage>
        <taxon>Eukaryota</taxon>
        <taxon>Metazoa</taxon>
        <taxon>Ecdysozoa</taxon>
        <taxon>Arthropoda</taxon>
        <taxon>Crustacea</taxon>
        <taxon>Multicrustacea</taxon>
        <taxon>Malacostraca</taxon>
        <taxon>Eumalacostraca</taxon>
        <taxon>Eucarida</taxon>
        <taxon>Decapoda</taxon>
        <taxon>Pleocyemata</taxon>
        <taxon>Caridea</taxon>
        <taxon>Atyoidea</taxon>
        <taxon>Atyidae</taxon>
        <taxon>Halocaridina</taxon>
    </lineage>
</organism>
<keyword evidence="2" id="KW-1185">Reference proteome</keyword>
<dbReference type="Proteomes" id="UP001381693">
    <property type="component" value="Unassembled WGS sequence"/>
</dbReference>
<protein>
    <submittedName>
        <fullName evidence="1">Uncharacterized protein</fullName>
    </submittedName>
</protein>
<dbReference type="AlphaFoldDB" id="A0AAN8WXD4"/>
<evidence type="ECO:0000313" key="1">
    <source>
        <dbReference type="EMBL" id="KAK7068060.1"/>
    </source>
</evidence>